<proteinExistence type="predicted"/>
<name>A0A1Y6ETV2_9HYPH</name>
<dbReference type="InterPro" id="IPR010031">
    <property type="entry name" value="FAD_lactone_oxidase-like"/>
</dbReference>
<dbReference type="InterPro" id="IPR016169">
    <property type="entry name" value="FAD-bd_PCMH_sub2"/>
</dbReference>
<dbReference type="PANTHER" id="PTHR43762">
    <property type="entry name" value="L-GULONOLACTONE OXIDASE"/>
    <property type="match status" value="1"/>
</dbReference>
<dbReference type="OrthoDB" id="9800184at2"/>
<dbReference type="PROSITE" id="PS51387">
    <property type="entry name" value="FAD_PCMH"/>
    <property type="match status" value="1"/>
</dbReference>
<gene>
    <name evidence="5" type="ORF">SAMN06295905_1364</name>
</gene>
<evidence type="ECO:0000313" key="6">
    <source>
        <dbReference type="Proteomes" id="UP000194474"/>
    </source>
</evidence>
<sequence>MRAYSDTVAPVRNWAGNITFSAATIAYPETIEQLQAIVQAAQKVRVLGFGHSFNRIADTPDTLVSLRNLQRRIEIDSDARTVTIDGGASYADIAPALHAAGFALANVASLPNITIAGAVVTATHGSGDSNRNLAAAVRGLRLVTASGDIVSLSRGDADFAGAVVSLGALGVIAEMTLDLVPTFDIRQTVYLNLPVATVIDNIHTLTARAYSVSHFTRWQGDSVDQVWVKALAEDGEPAADILGALPATAASHPIPGMDGSTCTGQFGVAGPWHERLFHFSIGNAASAGAELQSELFVARADAPAAIAALHAVQDQFSPALFVSEIRSVAADDLWLSSACRQDTIGFHFTWKPDWDTTIAAVGVAERALAPFAPRPHWAKLFTLAPDVVRSRYPRMPEFKALADRMDPEGKFRNDFVTDLLFA</sequence>
<keyword evidence="3" id="KW-0560">Oxidoreductase</keyword>
<dbReference type="PIRSF" id="PIRSF000136">
    <property type="entry name" value="LGO_GLO"/>
    <property type="match status" value="1"/>
</dbReference>
<dbReference type="InterPro" id="IPR016167">
    <property type="entry name" value="FAD-bd_PCMH_sub1"/>
</dbReference>
<dbReference type="SUPFAM" id="SSF56176">
    <property type="entry name" value="FAD-binding/transporter-associated domain-like"/>
    <property type="match status" value="1"/>
</dbReference>
<keyword evidence="6" id="KW-1185">Reference proteome</keyword>
<keyword evidence="2" id="KW-0274">FAD</keyword>
<dbReference type="Pfam" id="PF01565">
    <property type="entry name" value="FAD_binding_4"/>
    <property type="match status" value="1"/>
</dbReference>
<evidence type="ECO:0000256" key="2">
    <source>
        <dbReference type="ARBA" id="ARBA00022827"/>
    </source>
</evidence>
<dbReference type="Pfam" id="PF04030">
    <property type="entry name" value="ALO"/>
    <property type="match status" value="1"/>
</dbReference>
<dbReference type="InterPro" id="IPR016171">
    <property type="entry name" value="Vanillyl_alc_oxidase_C-sub2"/>
</dbReference>
<dbReference type="Gene3D" id="3.30.70.2530">
    <property type="match status" value="1"/>
</dbReference>
<dbReference type="InterPro" id="IPR036318">
    <property type="entry name" value="FAD-bd_PCMH-like_sf"/>
</dbReference>
<evidence type="ECO:0000313" key="5">
    <source>
        <dbReference type="EMBL" id="SMQ65977.1"/>
    </source>
</evidence>
<evidence type="ECO:0000256" key="3">
    <source>
        <dbReference type="ARBA" id="ARBA00023002"/>
    </source>
</evidence>
<dbReference type="RefSeq" id="WP_086469695.1">
    <property type="nucleotide sequence ID" value="NZ_FXWK01000001.1"/>
</dbReference>
<dbReference type="InterPro" id="IPR016166">
    <property type="entry name" value="FAD-bd_PCMH"/>
</dbReference>
<dbReference type="GO" id="GO:0003885">
    <property type="term" value="F:D-arabinono-1,4-lactone oxidase activity"/>
    <property type="evidence" value="ECO:0007669"/>
    <property type="project" value="InterPro"/>
</dbReference>
<evidence type="ECO:0000256" key="1">
    <source>
        <dbReference type="ARBA" id="ARBA00022630"/>
    </source>
</evidence>
<dbReference type="Gene3D" id="3.30.465.10">
    <property type="match status" value="1"/>
</dbReference>
<dbReference type="Gene3D" id="3.30.43.10">
    <property type="entry name" value="Uridine Diphospho-n-acetylenolpyruvylglucosamine Reductase, domain 2"/>
    <property type="match status" value="1"/>
</dbReference>
<dbReference type="InterPro" id="IPR007173">
    <property type="entry name" value="ALO_C"/>
</dbReference>
<organism evidence="5 6">
    <name type="scientific">Devosia lucknowensis</name>
    <dbReference type="NCBI Taxonomy" id="1096929"/>
    <lineage>
        <taxon>Bacteria</taxon>
        <taxon>Pseudomonadati</taxon>
        <taxon>Pseudomonadota</taxon>
        <taxon>Alphaproteobacteria</taxon>
        <taxon>Hyphomicrobiales</taxon>
        <taxon>Devosiaceae</taxon>
        <taxon>Devosia</taxon>
    </lineage>
</organism>
<dbReference type="GO" id="GO:0016020">
    <property type="term" value="C:membrane"/>
    <property type="evidence" value="ECO:0007669"/>
    <property type="project" value="InterPro"/>
</dbReference>
<keyword evidence="1" id="KW-0285">Flavoprotein</keyword>
<protein>
    <submittedName>
        <fullName evidence="5">Xylitol oxidase</fullName>
    </submittedName>
</protein>
<evidence type="ECO:0000259" key="4">
    <source>
        <dbReference type="PROSITE" id="PS51387"/>
    </source>
</evidence>
<dbReference type="Gene3D" id="1.10.45.10">
    <property type="entry name" value="Vanillyl-alcohol Oxidase, Chain A, domain 4"/>
    <property type="match status" value="1"/>
</dbReference>
<feature type="domain" description="FAD-binding PCMH-type" evidence="4">
    <location>
        <begin position="18"/>
        <end position="182"/>
    </location>
</feature>
<dbReference type="GO" id="GO:0080049">
    <property type="term" value="F:L-gulono-1,4-lactone dehydrogenase activity"/>
    <property type="evidence" value="ECO:0007669"/>
    <property type="project" value="TreeGrafter"/>
</dbReference>
<dbReference type="EMBL" id="FXWK01000001">
    <property type="protein sequence ID" value="SMQ65977.1"/>
    <property type="molecule type" value="Genomic_DNA"/>
</dbReference>
<dbReference type="GO" id="GO:0071949">
    <property type="term" value="F:FAD binding"/>
    <property type="evidence" value="ECO:0007669"/>
    <property type="project" value="InterPro"/>
</dbReference>
<reference evidence="6" key="1">
    <citation type="submission" date="2017-04" db="EMBL/GenBank/DDBJ databases">
        <authorList>
            <person name="Varghese N."/>
            <person name="Submissions S."/>
        </authorList>
    </citation>
    <scope>NUCLEOTIDE SEQUENCE [LARGE SCALE GENOMIC DNA]</scope>
</reference>
<dbReference type="AlphaFoldDB" id="A0A1Y6ETV2"/>
<dbReference type="InterPro" id="IPR006094">
    <property type="entry name" value="Oxid_FAD_bind_N"/>
</dbReference>
<dbReference type="PANTHER" id="PTHR43762:SF1">
    <property type="entry name" value="D-ARABINONO-1,4-LACTONE OXIDASE"/>
    <property type="match status" value="1"/>
</dbReference>
<dbReference type="Gene3D" id="3.30.70.2520">
    <property type="match status" value="1"/>
</dbReference>
<accession>A0A1Y6ETV2</accession>
<dbReference type="Proteomes" id="UP000194474">
    <property type="component" value="Unassembled WGS sequence"/>
</dbReference>